<dbReference type="KEGG" id="gps:C427_1772"/>
<reference evidence="1 2" key="1">
    <citation type="journal article" date="2013" name="Genome Announc.">
        <title>Complete Genome Sequence of Glaciecola psychrophila Strain 170T.</title>
        <authorList>
            <person name="Yin J."/>
            <person name="Chen J."/>
            <person name="Liu G."/>
            <person name="Yu Y."/>
            <person name="Song L."/>
            <person name="Wang X."/>
            <person name="Qu X."/>
        </authorList>
    </citation>
    <scope>NUCLEOTIDE SEQUENCE [LARGE SCALE GENOMIC DNA]</scope>
    <source>
        <strain evidence="1 2">170</strain>
    </source>
</reference>
<proteinExistence type="predicted"/>
<evidence type="ECO:0000313" key="1">
    <source>
        <dbReference type="EMBL" id="AGH43881.1"/>
    </source>
</evidence>
<dbReference type="AlphaFoldDB" id="M4RJW7"/>
<dbReference type="STRING" id="1129794.C427_1772"/>
<keyword evidence="2" id="KW-1185">Reference proteome</keyword>
<dbReference type="Proteomes" id="UP000011864">
    <property type="component" value="Chromosome"/>
</dbReference>
<evidence type="ECO:0000313" key="2">
    <source>
        <dbReference type="Proteomes" id="UP000011864"/>
    </source>
</evidence>
<gene>
    <name evidence="1" type="ORF">C427_1772</name>
</gene>
<dbReference type="PATRIC" id="fig|1129794.4.peg.1757"/>
<accession>M4RJW7</accession>
<name>M4RJW7_9ALTE</name>
<dbReference type="HOGENOM" id="CLU_3171248_0_0_6"/>
<dbReference type="EMBL" id="CP003837">
    <property type="protein sequence ID" value="AGH43881.1"/>
    <property type="molecule type" value="Genomic_DNA"/>
</dbReference>
<organism evidence="1 2">
    <name type="scientific">Paraglaciecola psychrophila 170</name>
    <dbReference type="NCBI Taxonomy" id="1129794"/>
    <lineage>
        <taxon>Bacteria</taxon>
        <taxon>Pseudomonadati</taxon>
        <taxon>Pseudomonadota</taxon>
        <taxon>Gammaproteobacteria</taxon>
        <taxon>Alteromonadales</taxon>
        <taxon>Alteromonadaceae</taxon>
        <taxon>Paraglaciecola</taxon>
    </lineage>
</organism>
<protein>
    <submittedName>
        <fullName evidence="1">Uncharacterized protein</fullName>
    </submittedName>
</protein>
<sequence>MRRVVNNNFEGEFGAADNLISNVLPSPPHRYRQYSLGLRQARQSEKF</sequence>